<dbReference type="Proteomes" id="UP000785200">
    <property type="component" value="Unassembled WGS sequence"/>
</dbReference>
<name>A0A9P7AZ51_9HELO</name>
<dbReference type="OrthoDB" id="2334691at2759"/>
<keyword evidence="2" id="KW-1185">Reference proteome</keyword>
<sequence>MDFKRPLSTAQVPTRFLQSAMLTDSVPLKALRSDPRISYCLYVPTEHYNPDPSRNPTSKGEASHPSYQLPKLPLIINIHGTGRDVGSCRRRLIGLAKRERCAILAPLFPTALDDELDLDSYKLLRSKTLRADLALLDIVAEVTSRYPGIDTEKFLLSGFSGGGQFVHRFLYIHPERVLCATVGAPGRVTRLDKALNWPQGIADVGEVFGEELRATGGDVSLGELRKIRSIQMVVGGDDVQVPDEDFNEWARKMKGVLSQAGDGRQTSSLEPMRVTRVATLRSLHEEWSSLGISTTFQVVEGFGHTSEGIHPTIEAFLIPQLRDWWSSGQSQQVTVTHRSIPDS</sequence>
<dbReference type="InterPro" id="IPR029058">
    <property type="entry name" value="AB_hydrolase_fold"/>
</dbReference>
<evidence type="ECO:0000313" key="2">
    <source>
        <dbReference type="Proteomes" id="UP000785200"/>
    </source>
</evidence>
<accession>A0A9P7AZ51</accession>
<evidence type="ECO:0000313" key="1">
    <source>
        <dbReference type="EMBL" id="KAG0650817.1"/>
    </source>
</evidence>
<dbReference type="Gene3D" id="3.40.50.1820">
    <property type="entry name" value="alpha/beta hydrolase"/>
    <property type="match status" value="1"/>
</dbReference>
<gene>
    <name evidence="1" type="ORF">D0Z07_2675</name>
</gene>
<comment type="caution">
    <text evidence="1">The sequence shown here is derived from an EMBL/GenBank/DDBJ whole genome shotgun (WGS) entry which is preliminary data.</text>
</comment>
<reference evidence="1" key="1">
    <citation type="submission" date="2019-07" db="EMBL/GenBank/DDBJ databases">
        <title>Hyphodiscus hymeniophilus genome sequencing and assembly.</title>
        <authorList>
            <person name="Kramer G."/>
            <person name="Nodwell J."/>
        </authorList>
    </citation>
    <scope>NUCLEOTIDE SEQUENCE</scope>
    <source>
        <strain evidence="1">ATCC 34498</strain>
    </source>
</reference>
<proteinExistence type="predicted"/>
<dbReference type="EMBL" id="VNKQ01000005">
    <property type="protein sequence ID" value="KAG0650817.1"/>
    <property type="molecule type" value="Genomic_DNA"/>
</dbReference>
<dbReference type="SUPFAM" id="SSF53474">
    <property type="entry name" value="alpha/beta-Hydrolases"/>
    <property type="match status" value="1"/>
</dbReference>
<protein>
    <submittedName>
        <fullName evidence="1">Uncharacterized protein</fullName>
    </submittedName>
</protein>
<dbReference type="AlphaFoldDB" id="A0A9P7AZ51"/>
<organism evidence="1 2">
    <name type="scientific">Hyphodiscus hymeniophilus</name>
    <dbReference type="NCBI Taxonomy" id="353542"/>
    <lineage>
        <taxon>Eukaryota</taxon>
        <taxon>Fungi</taxon>
        <taxon>Dikarya</taxon>
        <taxon>Ascomycota</taxon>
        <taxon>Pezizomycotina</taxon>
        <taxon>Leotiomycetes</taxon>
        <taxon>Helotiales</taxon>
        <taxon>Hyphodiscaceae</taxon>
        <taxon>Hyphodiscus</taxon>
    </lineage>
</organism>